<protein>
    <submittedName>
        <fullName evidence="2">Uncharacterized protein</fullName>
    </submittedName>
</protein>
<accession>A0AA47ER27</accession>
<dbReference type="Proteomes" id="UP001164733">
    <property type="component" value="Chromosome"/>
</dbReference>
<name>A0AA47ER27_9CLOT</name>
<sequence length="94" mass="9631">MLVLWAIAIWTPSPVQQVNIISLSPEASGIMLSLNNSVMQLAFAAGAGIGGIALESSSILTLSWTGAVFAAIAIVVASVSFKIRSSSNNSLVAK</sequence>
<evidence type="ECO:0000256" key="1">
    <source>
        <dbReference type="SAM" id="Phobius"/>
    </source>
</evidence>
<keyword evidence="1" id="KW-0812">Transmembrane</keyword>
<feature type="transmembrane region" description="Helical" evidence="1">
    <location>
        <begin position="33"/>
        <end position="54"/>
    </location>
</feature>
<proteinExistence type="predicted"/>
<keyword evidence="1" id="KW-0472">Membrane</keyword>
<reference evidence="2" key="1">
    <citation type="submission" date="2021-11" db="EMBL/GenBank/DDBJ databases">
        <title>Clostridia strains as spoilage organisms.</title>
        <authorList>
            <person name="Wambui J."/>
            <person name="Stevens M.J.A."/>
            <person name="Stephan R."/>
        </authorList>
    </citation>
    <scope>NUCLEOTIDE SEQUENCE</scope>
    <source>
        <strain evidence="2">CF009</strain>
    </source>
</reference>
<keyword evidence="1" id="KW-1133">Transmembrane helix</keyword>
<dbReference type="AlphaFoldDB" id="A0AA47ER27"/>
<feature type="transmembrane region" description="Helical" evidence="1">
    <location>
        <begin position="61"/>
        <end position="81"/>
    </location>
</feature>
<evidence type="ECO:0000313" key="2">
    <source>
        <dbReference type="EMBL" id="WAG63198.1"/>
    </source>
</evidence>
<evidence type="ECO:0000313" key="3">
    <source>
        <dbReference type="Proteomes" id="UP001164733"/>
    </source>
</evidence>
<organism evidence="2 3">
    <name type="scientific">Clostridium estertheticum</name>
    <dbReference type="NCBI Taxonomy" id="238834"/>
    <lineage>
        <taxon>Bacteria</taxon>
        <taxon>Bacillati</taxon>
        <taxon>Bacillota</taxon>
        <taxon>Clostridia</taxon>
        <taxon>Eubacteriales</taxon>
        <taxon>Clostridiaceae</taxon>
        <taxon>Clostridium</taxon>
    </lineage>
</organism>
<dbReference type="SUPFAM" id="SSF103473">
    <property type="entry name" value="MFS general substrate transporter"/>
    <property type="match status" value="1"/>
</dbReference>
<gene>
    <name evidence="2" type="ORF">LL038_10670</name>
</gene>
<dbReference type="InterPro" id="IPR036259">
    <property type="entry name" value="MFS_trans_sf"/>
</dbReference>
<dbReference type="EMBL" id="CP086239">
    <property type="protein sequence ID" value="WAG63198.1"/>
    <property type="molecule type" value="Genomic_DNA"/>
</dbReference>